<dbReference type="PANTHER" id="PTHR43791:SF103">
    <property type="entry name" value="MAJOR FACILITATOR SUPERFAMILY (MFS) PROFILE DOMAIN-CONTAINING PROTEIN-RELATED"/>
    <property type="match status" value="1"/>
</dbReference>
<dbReference type="OrthoDB" id="6730379at2759"/>
<dbReference type="FunFam" id="1.20.1250.20:FF:000064">
    <property type="entry name" value="MFS allantoate transporter"/>
    <property type="match status" value="1"/>
</dbReference>
<dbReference type="GeneID" id="28818576"/>
<comment type="subcellular location">
    <subcellularLocation>
        <location evidence="1">Membrane</location>
        <topology evidence="1">Multi-pass membrane protein</topology>
    </subcellularLocation>
</comment>
<evidence type="ECO:0000313" key="9">
    <source>
        <dbReference type="EMBL" id="KUJ21630.1"/>
    </source>
</evidence>
<evidence type="ECO:0000256" key="7">
    <source>
        <dbReference type="SAM" id="MobiDB-lite"/>
    </source>
</evidence>
<feature type="transmembrane region" description="Helical" evidence="8">
    <location>
        <begin position="49"/>
        <end position="66"/>
    </location>
</feature>
<feature type="transmembrane region" description="Helical" evidence="8">
    <location>
        <begin position="408"/>
        <end position="427"/>
    </location>
</feature>
<dbReference type="Gene3D" id="1.20.1250.20">
    <property type="entry name" value="MFS general substrate transporter like domains"/>
    <property type="match status" value="2"/>
</dbReference>
<dbReference type="InterPro" id="IPR036259">
    <property type="entry name" value="MFS_trans_sf"/>
</dbReference>
<evidence type="ECO:0000256" key="1">
    <source>
        <dbReference type="ARBA" id="ARBA00004141"/>
    </source>
</evidence>
<comment type="similarity">
    <text evidence="6">Belongs to the major facilitator superfamily. Allantoate permease family.</text>
</comment>
<dbReference type="Pfam" id="PF07690">
    <property type="entry name" value="MFS_1"/>
    <property type="match status" value="1"/>
</dbReference>
<dbReference type="Proteomes" id="UP000070700">
    <property type="component" value="Unassembled WGS sequence"/>
</dbReference>
<feature type="transmembrane region" description="Helical" evidence="8">
    <location>
        <begin position="212"/>
        <end position="232"/>
    </location>
</feature>
<evidence type="ECO:0000256" key="2">
    <source>
        <dbReference type="ARBA" id="ARBA00022448"/>
    </source>
</evidence>
<reference evidence="9 10" key="1">
    <citation type="submission" date="2015-10" db="EMBL/GenBank/DDBJ databases">
        <title>Full genome of DAOMC 229536 Phialocephala scopiformis, a fungal endophyte of spruce producing the potent anti-insectan compound rugulosin.</title>
        <authorList>
            <consortium name="DOE Joint Genome Institute"/>
            <person name="Walker A.K."/>
            <person name="Frasz S.L."/>
            <person name="Seifert K.A."/>
            <person name="Miller J.D."/>
            <person name="Mondo S.J."/>
            <person name="Labutti K."/>
            <person name="Lipzen A."/>
            <person name="Dockter R."/>
            <person name="Kennedy M."/>
            <person name="Grigoriev I.V."/>
            <person name="Spatafora J.W."/>
        </authorList>
    </citation>
    <scope>NUCLEOTIDE SEQUENCE [LARGE SCALE GENOMIC DNA]</scope>
    <source>
        <strain evidence="9 10">CBS 120377</strain>
    </source>
</reference>
<evidence type="ECO:0000256" key="6">
    <source>
        <dbReference type="ARBA" id="ARBA00037968"/>
    </source>
</evidence>
<feature type="transmembrane region" description="Helical" evidence="8">
    <location>
        <begin position="179"/>
        <end position="200"/>
    </location>
</feature>
<organism evidence="9 10">
    <name type="scientific">Mollisia scopiformis</name>
    <name type="common">Conifer needle endophyte fungus</name>
    <name type="synonym">Phialocephala scopiformis</name>
    <dbReference type="NCBI Taxonomy" id="149040"/>
    <lineage>
        <taxon>Eukaryota</taxon>
        <taxon>Fungi</taxon>
        <taxon>Dikarya</taxon>
        <taxon>Ascomycota</taxon>
        <taxon>Pezizomycotina</taxon>
        <taxon>Leotiomycetes</taxon>
        <taxon>Helotiales</taxon>
        <taxon>Mollisiaceae</taxon>
        <taxon>Mollisia</taxon>
    </lineage>
</organism>
<feature type="transmembrane region" description="Helical" evidence="8">
    <location>
        <begin position="144"/>
        <end position="167"/>
    </location>
</feature>
<dbReference type="GO" id="GO:0022857">
    <property type="term" value="F:transmembrane transporter activity"/>
    <property type="evidence" value="ECO:0007669"/>
    <property type="project" value="InterPro"/>
</dbReference>
<evidence type="ECO:0000256" key="3">
    <source>
        <dbReference type="ARBA" id="ARBA00022692"/>
    </source>
</evidence>
<accession>A0A194XMY9</accession>
<dbReference type="EMBL" id="KQ947407">
    <property type="protein sequence ID" value="KUJ21630.1"/>
    <property type="molecule type" value="Genomic_DNA"/>
</dbReference>
<dbReference type="GO" id="GO:0016020">
    <property type="term" value="C:membrane"/>
    <property type="evidence" value="ECO:0007669"/>
    <property type="project" value="UniProtKB-SubCell"/>
</dbReference>
<feature type="compositionally biased region" description="Basic and acidic residues" evidence="7">
    <location>
        <begin position="1"/>
        <end position="10"/>
    </location>
</feature>
<dbReference type="InterPro" id="IPR011701">
    <property type="entry name" value="MFS"/>
</dbReference>
<proteinExistence type="inferred from homology"/>
<dbReference type="SUPFAM" id="SSF103473">
    <property type="entry name" value="MFS general substrate transporter"/>
    <property type="match status" value="1"/>
</dbReference>
<evidence type="ECO:0000256" key="4">
    <source>
        <dbReference type="ARBA" id="ARBA00022989"/>
    </source>
</evidence>
<dbReference type="RefSeq" id="XP_018075985.1">
    <property type="nucleotide sequence ID" value="XM_018208850.1"/>
</dbReference>
<dbReference type="PANTHER" id="PTHR43791">
    <property type="entry name" value="PERMEASE-RELATED"/>
    <property type="match status" value="1"/>
</dbReference>
<protein>
    <submittedName>
        <fullName evidence="9">MFS general substrate transporter</fullName>
    </submittedName>
</protein>
<keyword evidence="5 8" id="KW-0472">Membrane</keyword>
<feature type="transmembrane region" description="Helical" evidence="8">
    <location>
        <begin position="120"/>
        <end position="138"/>
    </location>
</feature>
<evidence type="ECO:0000256" key="8">
    <source>
        <dbReference type="SAM" id="Phobius"/>
    </source>
</evidence>
<sequence>MADEKHEKSSIHTPPAGESDNGVHSVIQVGDIIHVHATPEEEARVLRKIDLFILPLMGFCYMLQYTDKVSLGYSTQLGLMKDLKLVGTEYSWTSSIFYFGYLGWSWPSSYLAVRFPLGRYLAVSVMLWGLVLMCHGATKSFTGLMIARFFLGVTESAVAPGFALLTGMFYKRKEQPSRMAIWFIGNGVANTVSGVIAYGIGKAHTSLQPWRLLFLVLGTVTFCWGLLLLFLLPDSPSKARFLKPEERIIALHRTLENKTGVMDEDTFKIEQMWEALRDPQAWFLALYQFCVNIPNGGLTSFNSIIVNGFGFAPLTTLLVQMPGGGFQLSGLAFIAITTTYVKNSRLPCMIILVSLSLIGAIMVYTISDEHPWARLGGIWLTAIFAADIPISLSLVASNCGGFTKKATANAMFFVAYCVGNIIGPQFFFTREAPRYPTGIKALLCGFALGVFFLFCLWFYYIYENRRRDKKYGPATQISETEELEEDISNKTDMQLIHFRYLR</sequence>
<dbReference type="AlphaFoldDB" id="A0A194XMY9"/>
<feature type="transmembrane region" description="Helical" evidence="8">
    <location>
        <begin position="439"/>
        <end position="462"/>
    </location>
</feature>
<keyword evidence="4 8" id="KW-1133">Transmembrane helix</keyword>
<keyword evidence="10" id="KW-1185">Reference proteome</keyword>
<keyword evidence="3 8" id="KW-0812">Transmembrane</keyword>
<name>A0A194XMY9_MOLSC</name>
<feature type="transmembrane region" description="Helical" evidence="8">
    <location>
        <begin position="378"/>
        <end position="396"/>
    </location>
</feature>
<dbReference type="InParanoid" id="A0A194XMY9"/>
<keyword evidence="2" id="KW-0813">Transport</keyword>
<dbReference type="KEGG" id="psco:LY89DRAFT_576680"/>
<feature type="region of interest" description="Disordered" evidence="7">
    <location>
        <begin position="1"/>
        <end position="22"/>
    </location>
</feature>
<evidence type="ECO:0000256" key="5">
    <source>
        <dbReference type="ARBA" id="ARBA00023136"/>
    </source>
</evidence>
<gene>
    <name evidence="9" type="ORF">LY89DRAFT_576680</name>
</gene>
<evidence type="ECO:0000313" key="10">
    <source>
        <dbReference type="Proteomes" id="UP000070700"/>
    </source>
</evidence>
<feature type="transmembrane region" description="Helical" evidence="8">
    <location>
        <begin position="346"/>
        <end position="366"/>
    </location>
</feature>
<feature type="transmembrane region" description="Helical" evidence="8">
    <location>
        <begin position="90"/>
        <end position="113"/>
    </location>
</feature>